<dbReference type="RefSeq" id="WP_063281089.1">
    <property type="nucleotide sequence ID" value="NZ_LIYF01000005.1"/>
</dbReference>
<dbReference type="InterPro" id="IPR011089">
    <property type="entry name" value="GmrSD_C"/>
</dbReference>
<comment type="caution">
    <text evidence="3">The sequence shown here is derived from an EMBL/GenBank/DDBJ whole genome shotgun (WGS) entry which is preliminary data.</text>
</comment>
<evidence type="ECO:0000259" key="1">
    <source>
        <dbReference type="Pfam" id="PF03235"/>
    </source>
</evidence>
<dbReference type="PANTHER" id="PTHR35149:SF1">
    <property type="entry name" value="DUF5655 DOMAIN-CONTAINING PROTEIN"/>
    <property type="match status" value="1"/>
</dbReference>
<dbReference type="PATRIC" id="fig|1359.32.peg.1170"/>
<dbReference type="PANTHER" id="PTHR35149">
    <property type="entry name" value="SLL5132 PROTEIN"/>
    <property type="match status" value="1"/>
</dbReference>
<protein>
    <submittedName>
        <fullName evidence="3">RloF</fullName>
    </submittedName>
</protein>
<dbReference type="EMBL" id="LIYF01000005">
    <property type="protein sequence ID" value="KZK08338.1"/>
    <property type="molecule type" value="Genomic_DNA"/>
</dbReference>
<sequence length="670" mass="79823">MGNIGMENLSTLFRDKLYRIPDYQRGYAWTSKQLEEFWNDIELLDIKKEHYLGVLTTQNVPASDYNKFSGDEWLIKNKNYSAIYIVDGQQRITTCLLLLSAIVEVVEKYCDAHELEYTSITDIKKRYFYEKKGEQQLYSMIFGYLPDDPLHHFLASEIYQIPNFSTIETDVHTKYTVNLKQAFDFFVSELKKLEFEDIQEIFIKLTTRLVFNIYKISEGLDVFVTFETMNNRGKELSILELLKNRLIYLTTLIPLDQAESNFQIREKINKTWKNIYDYLGKNPKSLLDDDSFLFSFLNIYEFPEKVQTKNQVKRRRRRNYRMHYRYFRDEENPNEFILDEIFTVQNIRNGNITLKEIHSFITDLSKNVVIWYELQNPLNASYSFELFQLISEYNQISRSSRNYYLIGEPQNYVFDYFIKNTDEDKRIKYLETLIHVELISQIFISYRSPTNDFMARLSQVIAQNDRADFKKINNEFSIIFKEPKYKEDIIKLLRDCVKNDYKGSKRVNYYDSAFPINYVLSKYEIMKQKENKEKLTKEFINNYFYDNQSYNIEHIFPNSKKLIKSWEDIFGDYDADSRHNLKNSLGNLVRISLEKNSAIGNKSYEIKKQKFDSGTYSEKLISNNYENWDVNAITKRGLELITFVLNILGIPKLSKTEKLKILGLENVSKK</sequence>
<gene>
    <name evidence="3" type="ORF">AB996_0235</name>
</gene>
<dbReference type="Pfam" id="PF03235">
    <property type="entry name" value="GmrSD_N"/>
    <property type="match status" value="1"/>
</dbReference>
<evidence type="ECO:0000313" key="4">
    <source>
        <dbReference type="Proteomes" id="UP000076519"/>
    </source>
</evidence>
<dbReference type="Proteomes" id="UP000076519">
    <property type="component" value="Unassembled WGS sequence"/>
</dbReference>
<name>A0A166KG27_LACLC</name>
<organism evidence="3 4">
    <name type="scientific">Lactococcus lactis subsp. cremoris</name>
    <name type="common">Streptococcus cremoris</name>
    <dbReference type="NCBI Taxonomy" id="1359"/>
    <lineage>
        <taxon>Bacteria</taxon>
        <taxon>Bacillati</taxon>
        <taxon>Bacillota</taxon>
        <taxon>Bacilli</taxon>
        <taxon>Lactobacillales</taxon>
        <taxon>Streptococcaceae</taxon>
        <taxon>Lactococcus</taxon>
    </lineage>
</organism>
<evidence type="ECO:0000259" key="2">
    <source>
        <dbReference type="Pfam" id="PF07510"/>
    </source>
</evidence>
<accession>A0A166KG27</accession>
<feature type="domain" description="GmrSD restriction endonucleases C-terminal" evidence="2">
    <location>
        <begin position="507"/>
        <end position="641"/>
    </location>
</feature>
<evidence type="ECO:0000313" key="3">
    <source>
        <dbReference type="EMBL" id="KZK08338.1"/>
    </source>
</evidence>
<reference evidence="3 4" key="1">
    <citation type="submission" date="2015-08" db="EMBL/GenBank/DDBJ databases">
        <title>Draft Genome Sequences of 11 Lactococcus lactis subspecies cremoris strains.</title>
        <authorList>
            <person name="Wels M."/>
            <person name="Backus L."/>
            <person name="Boekhorst J."/>
            <person name="Dijkstra A."/>
            <person name="Beerthuizen M."/>
            <person name="Siezen R."/>
            <person name="Bachmann H."/>
            <person name="Van Hijum S."/>
        </authorList>
    </citation>
    <scope>NUCLEOTIDE SEQUENCE [LARGE SCALE GENOMIC DNA]</scope>
    <source>
        <strain evidence="3 4">KW10</strain>
    </source>
</reference>
<feature type="domain" description="GmrSD restriction endonucleases N-terminal" evidence="1">
    <location>
        <begin position="10"/>
        <end position="246"/>
    </location>
</feature>
<dbReference type="InterPro" id="IPR004919">
    <property type="entry name" value="GmrSD_N"/>
</dbReference>
<proteinExistence type="predicted"/>
<dbReference type="Pfam" id="PF07510">
    <property type="entry name" value="GmrSD_C"/>
    <property type="match status" value="1"/>
</dbReference>
<dbReference type="AlphaFoldDB" id="A0A166KG27"/>